<organism evidence="2 3">
    <name type="scientific">Halovulum dunhuangense</name>
    <dbReference type="NCBI Taxonomy" id="1505036"/>
    <lineage>
        <taxon>Bacteria</taxon>
        <taxon>Pseudomonadati</taxon>
        <taxon>Pseudomonadota</taxon>
        <taxon>Alphaproteobacteria</taxon>
        <taxon>Rhodobacterales</taxon>
        <taxon>Paracoccaceae</taxon>
        <taxon>Halovulum</taxon>
    </lineage>
</organism>
<dbReference type="AlphaFoldDB" id="A0A849L253"/>
<gene>
    <name evidence="2" type="ORF">HMH01_08135</name>
</gene>
<reference evidence="2 3" key="1">
    <citation type="submission" date="2020-05" db="EMBL/GenBank/DDBJ databases">
        <title>Gimesia benthica sp. nov., a novel planctomycete isolated from a deep-sea water sample of the Northwest Indian Ocean.</title>
        <authorList>
            <person name="Wang J."/>
            <person name="Ruan C."/>
            <person name="Song L."/>
            <person name="Zhu Y."/>
            <person name="Li A."/>
            <person name="Zheng X."/>
            <person name="Wang L."/>
            <person name="Lu Z."/>
            <person name="Huang Y."/>
            <person name="Du W."/>
            <person name="Zhou Y."/>
            <person name="Huang L."/>
            <person name="Dai X."/>
        </authorList>
    </citation>
    <scope>NUCLEOTIDE SEQUENCE [LARGE SCALE GENOMIC DNA]</scope>
    <source>
        <strain evidence="2 3">YYQ-30</strain>
    </source>
</reference>
<dbReference type="EMBL" id="JABFBC010000001">
    <property type="protein sequence ID" value="NNU80408.1"/>
    <property type="molecule type" value="Genomic_DNA"/>
</dbReference>
<feature type="compositionally biased region" description="Basic residues" evidence="1">
    <location>
        <begin position="149"/>
        <end position="162"/>
    </location>
</feature>
<sequence>MTRRGKHERQEEHYTKMIRSTMETPAWRALSTTAQALYPWLKLEWHGPGNNNNGKIRLSLRQAAERLGVVEETAGKAFHDLQAKGFIVLTRMAHLGVEGMGKSSEFELTELKMPNSEKPDGRKLYRNWRPGNDFPVIKMPARNPFGRGGKTKNPSKKIRRVV</sequence>
<proteinExistence type="predicted"/>
<evidence type="ECO:0000313" key="3">
    <source>
        <dbReference type="Proteomes" id="UP000572377"/>
    </source>
</evidence>
<evidence type="ECO:0000313" key="2">
    <source>
        <dbReference type="EMBL" id="NNU80408.1"/>
    </source>
</evidence>
<comment type="caution">
    <text evidence="2">The sequence shown here is derived from an EMBL/GenBank/DDBJ whole genome shotgun (WGS) entry which is preliminary data.</text>
</comment>
<protein>
    <submittedName>
        <fullName evidence="2">Uncharacterized protein</fullName>
    </submittedName>
</protein>
<keyword evidence="3" id="KW-1185">Reference proteome</keyword>
<dbReference type="Proteomes" id="UP000572377">
    <property type="component" value="Unassembled WGS sequence"/>
</dbReference>
<feature type="region of interest" description="Disordered" evidence="1">
    <location>
        <begin position="135"/>
        <end position="162"/>
    </location>
</feature>
<evidence type="ECO:0000256" key="1">
    <source>
        <dbReference type="SAM" id="MobiDB-lite"/>
    </source>
</evidence>
<name>A0A849L253_9RHOB</name>
<accession>A0A849L253</accession>